<feature type="transmembrane region" description="Helical" evidence="1">
    <location>
        <begin position="105"/>
        <end position="126"/>
    </location>
</feature>
<dbReference type="Proteomes" id="UP001595792">
    <property type="component" value="Unassembled WGS sequence"/>
</dbReference>
<organism evidence="2 3">
    <name type="scientific">Pedobacter jamesrossensis</name>
    <dbReference type="NCBI Taxonomy" id="1908238"/>
    <lineage>
        <taxon>Bacteria</taxon>
        <taxon>Pseudomonadati</taxon>
        <taxon>Bacteroidota</taxon>
        <taxon>Sphingobacteriia</taxon>
        <taxon>Sphingobacteriales</taxon>
        <taxon>Sphingobacteriaceae</taxon>
        <taxon>Pedobacter</taxon>
    </lineage>
</organism>
<reference evidence="3" key="1">
    <citation type="journal article" date="2019" name="Int. J. Syst. Evol. Microbiol.">
        <title>The Global Catalogue of Microorganisms (GCM) 10K type strain sequencing project: providing services to taxonomists for standard genome sequencing and annotation.</title>
        <authorList>
            <consortium name="The Broad Institute Genomics Platform"/>
            <consortium name="The Broad Institute Genome Sequencing Center for Infectious Disease"/>
            <person name="Wu L."/>
            <person name="Ma J."/>
        </authorList>
    </citation>
    <scope>NUCLEOTIDE SEQUENCE [LARGE SCALE GENOMIC DNA]</scope>
    <source>
        <strain evidence="3">CCM 8689</strain>
    </source>
</reference>
<feature type="transmembrane region" description="Helical" evidence="1">
    <location>
        <begin position="33"/>
        <end position="50"/>
    </location>
</feature>
<keyword evidence="1" id="KW-1133">Transmembrane helix</keyword>
<evidence type="ECO:0000256" key="1">
    <source>
        <dbReference type="SAM" id="Phobius"/>
    </source>
</evidence>
<keyword evidence="1" id="KW-0812">Transmembrane</keyword>
<keyword evidence="1" id="KW-0472">Membrane</keyword>
<dbReference type="Pfam" id="PF13572">
    <property type="entry name" value="DUF4134"/>
    <property type="match status" value="1"/>
</dbReference>
<dbReference type="EMBL" id="JBHSBY010000139">
    <property type="protein sequence ID" value="MFC4198483.1"/>
    <property type="molecule type" value="Genomic_DNA"/>
</dbReference>
<evidence type="ECO:0000313" key="3">
    <source>
        <dbReference type="Proteomes" id="UP001595792"/>
    </source>
</evidence>
<protein>
    <submittedName>
        <fullName evidence="2">DUF4134 domain-containing protein</fullName>
    </submittedName>
</protein>
<dbReference type="RefSeq" id="WP_378962479.1">
    <property type="nucleotide sequence ID" value="NZ_JBHRXC010000016.1"/>
</dbReference>
<sequence>MIFPTTNTNEENHDSLITIKNNFIHMRKLTKNLMLTLGVGMLSAAAYGQAGGGTTGINAATSTLTSYIDPVSTLTLAIGAVVGIIGGIMVYIKWNSGDRDISKEVMSWGGSCIFLVLVSVVIKAFFGV</sequence>
<keyword evidence="3" id="KW-1185">Reference proteome</keyword>
<comment type="caution">
    <text evidence="2">The sequence shown here is derived from an EMBL/GenBank/DDBJ whole genome shotgun (WGS) entry which is preliminary data.</text>
</comment>
<name>A0ABV8NRP0_9SPHI</name>
<proteinExistence type="predicted"/>
<accession>A0ABV8NRP0</accession>
<evidence type="ECO:0000313" key="2">
    <source>
        <dbReference type="EMBL" id="MFC4198483.1"/>
    </source>
</evidence>
<dbReference type="InterPro" id="IPR025408">
    <property type="entry name" value="DUF4134"/>
</dbReference>
<gene>
    <name evidence="2" type="ORF">ACFOUY_17385</name>
</gene>
<feature type="transmembrane region" description="Helical" evidence="1">
    <location>
        <begin position="70"/>
        <end position="93"/>
    </location>
</feature>